<evidence type="ECO:0000256" key="1">
    <source>
        <dbReference type="SAM" id="Phobius"/>
    </source>
</evidence>
<keyword evidence="1" id="KW-0812">Transmembrane</keyword>
<sequence>MYKIYIPVIFGFLGLLFGLIGTYRISKYCGTDMETKKYRFVFGTLVTLIITLFMTIFGALLGAFIAEKID</sequence>
<organismHost>
    <name type="scientific">Acanthamoeba polyphaga</name>
    <name type="common">Amoeba</name>
    <dbReference type="NCBI Taxonomy" id="5757"/>
</organismHost>
<proteinExistence type="predicted"/>
<protein>
    <submittedName>
        <fullName evidence="2">Membrane protein</fullName>
    </submittedName>
</protein>
<feature type="transmembrane region" description="Helical" evidence="1">
    <location>
        <begin position="6"/>
        <end position="26"/>
    </location>
</feature>
<keyword evidence="1" id="KW-0472">Membrane</keyword>
<dbReference type="EMBL" id="MG602507">
    <property type="protein sequence ID" value="AVG46694.1"/>
    <property type="molecule type" value="Genomic_DNA"/>
</dbReference>
<keyword evidence="1" id="KW-1133">Transmembrane helix</keyword>
<feature type="transmembrane region" description="Helical" evidence="1">
    <location>
        <begin position="38"/>
        <end position="66"/>
    </location>
</feature>
<organism evidence="2">
    <name type="scientific">Acanthamoeba polyphaga mimivirus</name>
    <name type="common">APMV</name>
    <dbReference type="NCBI Taxonomy" id="212035"/>
    <lineage>
        <taxon>Viruses</taxon>
        <taxon>Varidnaviria</taxon>
        <taxon>Bamfordvirae</taxon>
        <taxon>Nucleocytoviricota</taxon>
        <taxon>Megaviricetes</taxon>
        <taxon>Imitervirales</taxon>
        <taxon>Mimiviridae</taxon>
        <taxon>Megamimivirinae</taxon>
        <taxon>Mimivirus</taxon>
        <taxon>Mimivirus bradfordmassiliense</taxon>
    </lineage>
</organism>
<reference evidence="2" key="1">
    <citation type="journal article" date="2017" name="Front. Microbiol.">
        <title>Genome Characterization of the First Mimiviruses of Lineage C Isolated in Brazil.</title>
        <authorList>
            <person name="Assis F.L."/>
            <person name="Franco-Luiz A.P.M."/>
            <person name="Dos Santos R.N."/>
            <person name="Campos F.S."/>
            <person name="Dornas F.P."/>
            <person name="Borato P.V.M."/>
            <person name="Franco A.C."/>
            <person name="Abrahao J.S."/>
            <person name="Colson P."/>
            <person name="Scola B."/>
        </authorList>
    </citation>
    <scope>NUCLEOTIDE SEQUENCE [LARGE SCALE GENOMIC DNA]</scope>
</reference>
<name>A0A2L2DKM4_MIMIV</name>
<dbReference type="Proteomes" id="UP000280369">
    <property type="component" value="Segment"/>
</dbReference>
<accession>A0A2L2DKM4</accession>
<evidence type="ECO:0000313" key="2">
    <source>
        <dbReference type="EMBL" id="AVG46694.1"/>
    </source>
</evidence>